<comment type="similarity">
    <text evidence="1 10">Belongs to the alphaproteobacteria porin family.</text>
</comment>
<accession>A0ABV0MDB5</accession>
<comment type="domain">
    <text evidence="10">Consists of 16-stranded beta-barrel sheets, with large surface-exposed loops, that form a transmembrane pore at the center of each barrel. The pore is partially ocluded by a peptide loop that folds into the pore lumen.</text>
</comment>
<keyword evidence="9 10" id="KW-0998">Cell outer membrane</keyword>
<keyword evidence="6 10" id="KW-0406">Ion transport</keyword>
<evidence type="ECO:0000256" key="1">
    <source>
        <dbReference type="ARBA" id="ARBA00009521"/>
    </source>
</evidence>
<comment type="caution">
    <text evidence="11">The sequence shown here is derived from an EMBL/GenBank/DDBJ whole genome shotgun (WGS) entry which is preliminary data.</text>
</comment>
<evidence type="ECO:0000256" key="7">
    <source>
        <dbReference type="ARBA" id="ARBA00023114"/>
    </source>
</evidence>
<feature type="signal peptide" evidence="10">
    <location>
        <begin position="1"/>
        <end position="22"/>
    </location>
</feature>
<keyword evidence="7 10" id="KW-0626">Porin</keyword>
<keyword evidence="2 10" id="KW-0813">Transport</keyword>
<organism evidence="11 12">
    <name type="scientific">Neorhizobium phenanthreniclasticum</name>
    <dbReference type="NCBI Taxonomy" id="3157917"/>
    <lineage>
        <taxon>Bacteria</taxon>
        <taxon>Pseudomonadati</taxon>
        <taxon>Pseudomonadota</taxon>
        <taxon>Alphaproteobacteria</taxon>
        <taxon>Hyphomicrobiales</taxon>
        <taxon>Rhizobiaceae</taxon>
        <taxon>Rhizobium/Agrobacterium group</taxon>
        <taxon>Neorhizobium</taxon>
    </lineage>
</organism>
<dbReference type="Proteomes" id="UP001496627">
    <property type="component" value="Unassembled WGS sequence"/>
</dbReference>
<evidence type="ECO:0000256" key="3">
    <source>
        <dbReference type="ARBA" id="ARBA00022452"/>
    </source>
</evidence>
<keyword evidence="8 10" id="KW-0472">Membrane</keyword>
<comment type="subcellular location">
    <subcellularLocation>
        <location evidence="10">Cell outer membrane</location>
        <topology evidence="10">Multi-pass membrane protein</topology>
    </subcellularLocation>
</comment>
<evidence type="ECO:0000256" key="5">
    <source>
        <dbReference type="ARBA" id="ARBA00022729"/>
    </source>
</evidence>
<evidence type="ECO:0000313" key="11">
    <source>
        <dbReference type="EMBL" id="MEQ1409812.1"/>
    </source>
</evidence>
<keyword evidence="3 10" id="KW-1134">Transmembrane beta strand</keyword>
<dbReference type="EMBL" id="JBEAAL010000062">
    <property type="protein sequence ID" value="MEQ1409812.1"/>
    <property type="molecule type" value="Genomic_DNA"/>
</dbReference>
<sequence length="344" mass="36739">MNIKSLLIGSAAALGAVTGAHAADAIVAAEPEPIEYVRVCDAFGTGYFYIPGTETCLKIGGYIRFQVDIGDSTNRYNEGDWDAWTRGRLEVVAKNDTELGTLTSFIAIHGESSRDNSGETPDDFYFDDVYIELGGFKVGTYLNWWDKGINGETDVNAGGADTRFTSVAYTYTGDAFSVGLQVDELSRTIHNGINGADGQGVGIEALAIAKFGGVSVDLLGSYDVEVEEGAIRLLASAPIGPGTLQAFVIYASDVSAYYGGRAASSLSGEWHVAASYAIKASEKLAITPGFNYVWDEFDANGGEDWKAGVTLDYAIASGLAFKGTVNYQDEPDAWTGFVRLQRNF</sequence>
<dbReference type="RefSeq" id="WP_210058919.1">
    <property type="nucleotide sequence ID" value="NZ_JBEAAL010000062.1"/>
</dbReference>
<proteinExistence type="inferred from homology"/>
<keyword evidence="12" id="KW-1185">Reference proteome</keyword>
<dbReference type="Pfam" id="PF02530">
    <property type="entry name" value="Porin_2"/>
    <property type="match status" value="1"/>
</dbReference>
<keyword evidence="5 10" id="KW-0732">Signal</keyword>
<gene>
    <name evidence="11" type="ORF">ABK249_33465</name>
</gene>
<dbReference type="SUPFAM" id="SSF56935">
    <property type="entry name" value="Porins"/>
    <property type="match status" value="1"/>
</dbReference>
<dbReference type="InterPro" id="IPR003684">
    <property type="entry name" value="Porin_alphabac"/>
</dbReference>
<evidence type="ECO:0000313" key="12">
    <source>
        <dbReference type="Proteomes" id="UP001496627"/>
    </source>
</evidence>
<evidence type="ECO:0000256" key="4">
    <source>
        <dbReference type="ARBA" id="ARBA00022692"/>
    </source>
</evidence>
<evidence type="ECO:0000256" key="6">
    <source>
        <dbReference type="ARBA" id="ARBA00023065"/>
    </source>
</evidence>
<name>A0ABV0MDB5_9HYPH</name>
<feature type="chain" id="PRO_5044977363" description="Porin" evidence="10">
    <location>
        <begin position="23"/>
        <end position="344"/>
    </location>
</feature>
<evidence type="ECO:0000256" key="8">
    <source>
        <dbReference type="ARBA" id="ARBA00023136"/>
    </source>
</evidence>
<protein>
    <recommendedName>
        <fullName evidence="10">Porin</fullName>
    </recommendedName>
</protein>
<evidence type="ECO:0000256" key="9">
    <source>
        <dbReference type="ARBA" id="ARBA00023237"/>
    </source>
</evidence>
<evidence type="ECO:0000256" key="10">
    <source>
        <dbReference type="RuleBase" id="RU364005"/>
    </source>
</evidence>
<keyword evidence="4 10" id="KW-0812">Transmembrane</keyword>
<reference evidence="11 12" key="1">
    <citation type="submission" date="2024-05" db="EMBL/GenBank/DDBJ databases">
        <title>Neorhizobium sp. Rsf11, a plant growth promoting and heavy metal resistant PAH-degrader.</title>
        <authorList>
            <person name="Golubev S.N."/>
            <person name="Muratova A.Y."/>
            <person name="Markelova M.I."/>
        </authorList>
    </citation>
    <scope>NUCLEOTIDE SEQUENCE [LARGE SCALE GENOMIC DNA]</scope>
    <source>
        <strain evidence="11 12">Rsf11</strain>
    </source>
</reference>
<comment type="function">
    <text evidence="10">Forms passive diffusion pores that allow small molecular weight hydrophilic materials across the outer membrane.</text>
</comment>
<evidence type="ECO:0000256" key="2">
    <source>
        <dbReference type="ARBA" id="ARBA00022448"/>
    </source>
</evidence>